<dbReference type="SMART" id="SM00460">
    <property type="entry name" value="TGc"/>
    <property type="match status" value="1"/>
</dbReference>
<evidence type="ECO:0000259" key="1">
    <source>
        <dbReference type="SMART" id="SM00460"/>
    </source>
</evidence>
<dbReference type="Proteomes" id="UP000501130">
    <property type="component" value="Chromosome"/>
</dbReference>
<name>A0ABX6NAD5_9BURK</name>
<dbReference type="InterPro" id="IPR052557">
    <property type="entry name" value="CAP/Cytokinesis_protein"/>
</dbReference>
<dbReference type="EMBL" id="CP053084">
    <property type="protein sequence ID" value="QJR30557.1"/>
    <property type="molecule type" value="Genomic_DNA"/>
</dbReference>
<dbReference type="PANTHER" id="PTHR46333">
    <property type="entry name" value="CYTOKINESIS PROTEIN 3"/>
    <property type="match status" value="1"/>
</dbReference>
<dbReference type="SUPFAM" id="SSF54001">
    <property type="entry name" value="Cysteine proteinases"/>
    <property type="match status" value="1"/>
</dbReference>
<proteinExistence type="predicted"/>
<keyword evidence="3" id="KW-1185">Reference proteome</keyword>
<evidence type="ECO:0000313" key="2">
    <source>
        <dbReference type="EMBL" id="QJR30557.1"/>
    </source>
</evidence>
<protein>
    <recommendedName>
        <fullName evidence="1">Transglutaminase-like domain-containing protein</fullName>
    </recommendedName>
</protein>
<organism evidence="2 3">
    <name type="scientific">Limnobacter profundi</name>
    <dbReference type="NCBI Taxonomy" id="2732163"/>
    <lineage>
        <taxon>Bacteria</taxon>
        <taxon>Pseudomonadati</taxon>
        <taxon>Pseudomonadota</taxon>
        <taxon>Betaproteobacteria</taxon>
        <taxon>Burkholderiales</taxon>
        <taxon>Burkholderiaceae</taxon>
        <taxon>Limnobacter</taxon>
    </lineage>
</organism>
<gene>
    <name evidence="2" type="ORF">HKT17_13035</name>
</gene>
<evidence type="ECO:0000313" key="3">
    <source>
        <dbReference type="Proteomes" id="UP000501130"/>
    </source>
</evidence>
<dbReference type="InterPro" id="IPR002931">
    <property type="entry name" value="Transglutaminase-like"/>
</dbReference>
<feature type="domain" description="Transglutaminase-like" evidence="1">
    <location>
        <begin position="101"/>
        <end position="168"/>
    </location>
</feature>
<dbReference type="Gene3D" id="3.10.620.30">
    <property type="match status" value="1"/>
</dbReference>
<dbReference type="PANTHER" id="PTHR46333:SF2">
    <property type="entry name" value="CYTOKINESIS PROTEIN 3"/>
    <property type="match status" value="1"/>
</dbReference>
<sequence>MKYLLDHRSRYIFGLLVLLIPFAVCADKGVSRYQQLKTHFHQTLATHETRLESKFHSLLSVAETDEERAWLVYRWVTYHFKHDAGLANRIGDPSQHSLEKLHKLAGGSCAVYADVTHRLMKMAGLEVKTIYGLVKGGPATSHRNGKPVNHVWNAVKVDGVWKVVDSTWGAGFVGRQGFQSLHSDLFFLLPPEKAMLSHYDGADELGYQRAFAVNQSLFAKLPDDALYAAAVGLDPKLIVDAARREPRFNLVSTFDLPPDALRVMSAPVSGVLERREHRFVLESAIFEELMIVQGKSWRPLKKSGKVHSLILVPSQGELLVMGRRPKQHEFEALLGYRVK</sequence>
<reference evidence="2 3" key="1">
    <citation type="submission" date="2020-05" db="EMBL/GenBank/DDBJ databases">
        <title>Compete genome of Limnobacter sp. SAORIC-580.</title>
        <authorList>
            <person name="Song J."/>
            <person name="Cho J.-C."/>
        </authorList>
    </citation>
    <scope>NUCLEOTIDE SEQUENCE [LARGE SCALE GENOMIC DNA]</scope>
    <source>
        <strain evidence="2 3">SAORIC-580</strain>
    </source>
</reference>
<dbReference type="InterPro" id="IPR038765">
    <property type="entry name" value="Papain-like_cys_pep_sf"/>
</dbReference>
<accession>A0ABX6NAD5</accession>
<dbReference type="Pfam" id="PF01841">
    <property type="entry name" value="Transglut_core"/>
    <property type="match status" value="1"/>
</dbReference>
<dbReference type="RefSeq" id="WP_171100617.1">
    <property type="nucleotide sequence ID" value="NZ_CP053084.1"/>
</dbReference>